<organism evidence="1 2">
    <name type="scientific">bacterium (Candidatus Ratteibacteria) CG23_combo_of_CG06-09_8_20_14_all_48_7</name>
    <dbReference type="NCBI Taxonomy" id="2014292"/>
    <lineage>
        <taxon>Bacteria</taxon>
        <taxon>Candidatus Ratteibacteria</taxon>
    </lineage>
</organism>
<comment type="caution">
    <text evidence="1">The sequence shown here is derived from an EMBL/GenBank/DDBJ whole genome shotgun (WGS) entry which is preliminary data.</text>
</comment>
<dbReference type="InterPro" id="IPR036782">
    <property type="entry name" value="NE0471-like_N"/>
</dbReference>
<accession>A0A2G9YB41</accession>
<evidence type="ECO:0000313" key="1">
    <source>
        <dbReference type="EMBL" id="PIP15761.1"/>
    </source>
</evidence>
<dbReference type="Gene3D" id="3.30.2020.10">
    <property type="entry name" value="NE0471-like N-terminal domain"/>
    <property type="match status" value="1"/>
</dbReference>
<dbReference type="EMBL" id="PCRF01000247">
    <property type="protein sequence ID" value="PIP15761.1"/>
    <property type="molecule type" value="Genomic_DNA"/>
</dbReference>
<dbReference type="SUPFAM" id="SSF143880">
    <property type="entry name" value="NE0471 N-terminal domain-like"/>
    <property type="match status" value="1"/>
</dbReference>
<dbReference type="Proteomes" id="UP000230392">
    <property type="component" value="Unassembled WGS sequence"/>
</dbReference>
<proteinExistence type="predicted"/>
<evidence type="ECO:0000313" key="2">
    <source>
        <dbReference type="Proteomes" id="UP000230392"/>
    </source>
</evidence>
<name>A0A2G9YB41_9BACT</name>
<reference evidence="1 2" key="1">
    <citation type="submission" date="2017-09" db="EMBL/GenBank/DDBJ databases">
        <title>Depth-based differentiation of microbial function through sediment-hosted aquifers and enrichment of novel symbionts in the deep terrestrial subsurface.</title>
        <authorList>
            <person name="Probst A.J."/>
            <person name="Ladd B."/>
            <person name="Jarett J.K."/>
            <person name="Geller-Mcgrath D.E."/>
            <person name="Sieber C.M."/>
            <person name="Emerson J.B."/>
            <person name="Anantharaman K."/>
            <person name="Thomas B.C."/>
            <person name="Malmstrom R."/>
            <person name="Stieglmeier M."/>
            <person name="Klingl A."/>
            <person name="Woyke T."/>
            <person name="Ryan C.M."/>
            <person name="Banfield J.F."/>
        </authorList>
    </citation>
    <scope>NUCLEOTIDE SEQUENCE [LARGE SCALE GENOMIC DNA]</scope>
    <source>
        <strain evidence="1">CG23_combo_of_CG06-09_8_20_14_all_48_7</strain>
    </source>
</reference>
<gene>
    <name evidence="1" type="ORF">COX46_05055</name>
</gene>
<dbReference type="Pfam" id="PF10387">
    <property type="entry name" value="DUF2442"/>
    <property type="match status" value="1"/>
</dbReference>
<sequence>MRRIPRVEKVKVLENYQLEITFDDGKMGIFDMTPIVFGAGGEAVEPLKDPVVFQKARADLGVEWDTGVGLGFGLAPEVLYEKVKEVAFV</sequence>
<dbReference type="InterPro" id="IPR018841">
    <property type="entry name" value="DUF2442"/>
</dbReference>
<protein>
    <recommendedName>
        <fullName evidence="3">DUF2442 domain-containing protein</fullName>
    </recommendedName>
</protein>
<evidence type="ECO:0008006" key="3">
    <source>
        <dbReference type="Google" id="ProtNLM"/>
    </source>
</evidence>
<dbReference type="AlphaFoldDB" id="A0A2G9YB41"/>